<dbReference type="SMART" id="SM00368">
    <property type="entry name" value="LRR_RI"/>
    <property type="match status" value="11"/>
</dbReference>
<evidence type="ECO:0000256" key="4">
    <source>
        <dbReference type="ARBA" id="ARBA00022737"/>
    </source>
</evidence>
<dbReference type="Pfam" id="PF13516">
    <property type="entry name" value="LRR_6"/>
    <property type="match status" value="7"/>
</dbReference>
<dbReference type="SUPFAM" id="SSF52047">
    <property type="entry name" value="RNI-like"/>
    <property type="match status" value="2"/>
</dbReference>
<dbReference type="EMBL" id="JALJOT010000003">
    <property type="protein sequence ID" value="KAK9916590.1"/>
    <property type="molecule type" value="Genomic_DNA"/>
</dbReference>
<evidence type="ECO:0000313" key="6">
    <source>
        <dbReference type="Proteomes" id="UP001491310"/>
    </source>
</evidence>
<dbReference type="PANTHER" id="PTHR24113">
    <property type="entry name" value="RAN GTPASE-ACTIVATING PROTEIN 1"/>
    <property type="match status" value="1"/>
</dbReference>
<sequence>MAWGAPGSGAGVEDWVRRLLDDDPSLTSITVFRTRKFGHEEVKDLCSALENNTTLNDFTATSHSLSVEDAEQFAGVLRSNKTLQSLSLGNSSFGNEALSALSGGLPGNTGLQKLDLHSKGVGAPGVQALQQAIAAGSGLDHLTLSGNSLGDEGAAAVAPAIPFIREVDLHDCEIGASGARSLAAALENARDAVESESSGGLTAEGEANGSTPVLARRIRLQVLRLNGNPLGFSGTSALKPLLSQLKELHLGRAGLGDEGAASLAAAMPSSSPLELLDLSDNDIGPSGAAALADALERGLLLKALRMRGNRIGDEGAAALGRALAKGPLLQELDVGGNQMGPGAADLLGSAHKLRKLSLFDSHLGDEGACTVADRLSAASFVQLMELELSACRIGTVGMVRLFDVLESQAAPALEMLVIGGGNPALEEDGFQGRVEALRAARPELDVAWRAGDSSSVQQLGGAPVVDLDAELHDV</sequence>
<gene>
    <name evidence="5" type="ORF">WJX75_004623</name>
</gene>
<dbReference type="Proteomes" id="UP001491310">
    <property type="component" value="Unassembled WGS sequence"/>
</dbReference>
<keyword evidence="2" id="KW-0343">GTPase activation</keyword>
<dbReference type="InterPro" id="IPR001611">
    <property type="entry name" value="Leu-rich_rpt"/>
</dbReference>
<dbReference type="PANTHER" id="PTHR24113:SF12">
    <property type="entry name" value="RAN GTPASE-ACTIVATING PROTEIN 1"/>
    <property type="match status" value="1"/>
</dbReference>
<dbReference type="InterPro" id="IPR027038">
    <property type="entry name" value="RanGap"/>
</dbReference>
<comment type="caution">
    <text evidence="5">The sequence shown here is derived from an EMBL/GenBank/DDBJ whole genome shotgun (WGS) entry which is preliminary data.</text>
</comment>
<accession>A0ABR2YXZ8</accession>
<comment type="subcellular location">
    <subcellularLocation>
        <location evidence="1">Cytoplasm</location>
        <location evidence="1">Cytoskeleton</location>
        <location evidence="1">Cilium axoneme</location>
    </subcellularLocation>
</comment>
<name>A0ABR2YXZ8_9CHLO</name>
<evidence type="ECO:0000256" key="2">
    <source>
        <dbReference type="ARBA" id="ARBA00022468"/>
    </source>
</evidence>
<evidence type="ECO:0008006" key="7">
    <source>
        <dbReference type="Google" id="ProtNLM"/>
    </source>
</evidence>
<keyword evidence="4" id="KW-0677">Repeat</keyword>
<proteinExistence type="predicted"/>
<organism evidence="5 6">
    <name type="scientific">Coccomyxa subellipsoidea</name>
    <dbReference type="NCBI Taxonomy" id="248742"/>
    <lineage>
        <taxon>Eukaryota</taxon>
        <taxon>Viridiplantae</taxon>
        <taxon>Chlorophyta</taxon>
        <taxon>core chlorophytes</taxon>
        <taxon>Trebouxiophyceae</taxon>
        <taxon>Trebouxiophyceae incertae sedis</taxon>
        <taxon>Coccomyxaceae</taxon>
        <taxon>Coccomyxa</taxon>
    </lineage>
</organism>
<keyword evidence="3" id="KW-0433">Leucine-rich repeat</keyword>
<reference evidence="5 6" key="1">
    <citation type="journal article" date="2024" name="Nat. Commun.">
        <title>Phylogenomics reveals the evolutionary origins of lichenization in chlorophyte algae.</title>
        <authorList>
            <person name="Puginier C."/>
            <person name="Libourel C."/>
            <person name="Otte J."/>
            <person name="Skaloud P."/>
            <person name="Haon M."/>
            <person name="Grisel S."/>
            <person name="Petersen M."/>
            <person name="Berrin J.G."/>
            <person name="Delaux P.M."/>
            <person name="Dal Grande F."/>
            <person name="Keller J."/>
        </authorList>
    </citation>
    <scope>NUCLEOTIDE SEQUENCE [LARGE SCALE GENOMIC DNA]</scope>
    <source>
        <strain evidence="5 6">SAG 216-7</strain>
    </source>
</reference>
<dbReference type="InterPro" id="IPR032675">
    <property type="entry name" value="LRR_dom_sf"/>
</dbReference>
<dbReference type="Gene3D" id="3.80.10.10">
    <property type="entry name" value="Ribonuclease Inhibitor"/>
    <property type="match status" value="4"/>
</dbReference>
<keyword evidence="6" id="KW-1185">Reference proteome</keyword>
<protein>
    <recommendedName>
        <fullName evidence="7">RNI-like protein</fullName>
    </recommendedName>
</protein>
<evidence type="ECO:0000256" key="3">
    <source>
        <dbReference type="ARBA" id="ARBA00022614"/>
    </source>
</evidence>
<evidence type="ECO:0000256" key="1">
    <source>
        <dbReference type="ARBA" id="ARBA00004430"/>
    </source>
</evidence>
<evidence type="ECO:0000313" key="5">
    <source>
        <dbReference type="EMBL" id="KAK9916590.1"/>
    </source>
</evidence>